<keyword evidence="1" id="KW-0472">Membrane</keyword>
<dbReference type="Proteomes" id="UP000635071">
    <property type="component" value="Unassembled WGS sequence"/>
</dbReference>
<feature type="domain" description="DUF2726" evidence="2">
    <location>
        <begin position="35"/>
        <end position="126"/>
    </location>
</feature>
<dbReference type="AlphaFoldDB" id="A0A916ZII4"/>
<accession>A0A916ZII4</accession>
<keyword evidence="1" id="KW-1133">Transmembrane helix</keyword>
<evidence type="ECO:0000313" key="3">
    <source>
        <dbReference type="EMBL" id="GGD99746.1"/>
    </source>
</evidence>
<reference evidence="3" key="1">
    <citation type="journal article" date="2014" name="Int. J. Syst. Evol. Microbiol.">
        <title>Complete genome sequence of Corynebacterium casei LMG S-19264T (=DSM 44701T), isolated from a smear-ripened cheese.</title>
        <authorList>
            <consortium name="US DOE Joint Genome Institute (JGI-PGF)"/>
            <person name="Walter F."/>
            <person name="Albersmeier A."/>
            <person name="Kalinowski J."/>
            <person name="Ruckert C."/>
        </authorList>
    </citation>
    <scope>NUCLEOTIDE SEQUENCE</scope>
    <source>
        <strain evidence="3">CGMCC 1.15519</strain>
    </source>
</reference>
<comment type="caution">
    <text evidence="3">The sequence shown here is derived from an EMBL/GenBank/DDBJ whole genome shotgun (WGS) entry which is preliminary data.</text>
</comment>
<proteinExistence type="predicted"/>
<dbReference type="Pfam" id="PF10881">
    <property type="entry name" value="DUF2726"/>
    <property type="match status" value="1"/>
</dbReference>
<evidence type="ECO:0000256" key="1">
    <source>
        <dbReference type="SAM" id="Phobius"/>
    </source>
</evidence>
<evidence type="ECO:0000313" key="4">
    <source>
        <dbReference type="Proteomes" id="UP000635071"/>
    </source>
</evidence>
<evidence type="ECO:0000259" key="2">
    <source>
        <dbReference type="Pfam" id="PF10881"/>
    </source>
</evidence>
<organism evidence="3 4">
    <name type="scientific">Sandarakinorhabdus glacialis</name>
    <dbReference type="NCBI Taxonomy" id="1614636"/>
    <lineage>
        <taxon>Bacteria</taxon>
        <taxon>Pseudomonadati</taxon>
        <taxon>Pseudomonadota</taxon>
        <taxon>Alphaproteobacteria</taxon>
        <taxon>Sphingomonadales</taxon>
        <taxon>Sphingosinicellaceae</taxon>
        <taxon>Sandarakinorhabdus</taxon>
    </lineage>
</organism>
<dbReference type="EMBL" id="BMJM01000001">
    <property type="protein sequence ID" value="GGD99746.1"/>
    <property type="molecule type" value="Genomic_DNA"/>
</dbReference>
<keyword evidence="1" id="KW-0812">Transmembrane</keyword>
<name>A0A916ZII4_9SPHN</name>
<keyword evidence="4" id="KW-1185">Reference proteome</keyword>
<protein>
    <recommendedName>
        <fullName evidence="2">DUF2726 domain-containing protein</fullName>
    </recommendedName>
</protein>
<reference evidence="3" key="2">
    <citation type="submission" date="2020-09" db="EMBL/GenBank/DDBJ databases">
        <authorList>
            <person name="Sun Q."/>
            <person name="Zhou Y."/>
        </authorList>
    </citation>
    <scope>NUCLEOTIDE SEQUENCE</scope>
    <source>
        <strain evidence="3">CGMCC 1.15519</strain>
    </source>
</reference>
<gene>
    <name evidence="3" type="ORF">GCM10011529_02350</name>
</gene>
<feature type="transmembrane region" description="Helical" evidence="1">
    <location>
        <begin position="6"/>
        <end position="23"/>
    </location>
</feature>
<dbReference type="InterPro" id="IPR024402">
    <property type="entry name" value="DUF2726"/>
</dbReference>
<dbReference type="RefSeq" id="WP_188761091.1">
    <property type="nucleotide sequence ID" value="NZ_BMJM01000001.1"/>
</dbReference>
<sequence length="160" mass="17242">MSDLIFPTIVVVVVLVILSAAVGKNRDWMKTIRAKPMMTPREVAFFNLLKGVAAPLHVCPQVAMGAILAVAKGGEGKQRHATRNRFAQKMIDFVLIDDSGAVRLIIELDDRTHGAAKDASRDAMTARGGYQTLRVRGGDARTAQALRARISESVTFAVAG</sequence>